<dbReference type="SUPFAM" id="SSF48371">
    <property type="entry name" value="ARM repeat"/>
    <property type="match status" value="1"/>
</dbReference>
<evidence type="ECO:0000256" key="1">
    <source>
        <dbReference type="PROSITE-ProRule" id="PRU00259"/>
    </source>
</evidence>
<dbReference type="InterPro" id="IPR000225">
    <property type="entry name" value="Armadillo"/>
</dbReference>
<dbReference type="Pfam" id="PF05804">
    <property type="entry name" value="KAP"/>
    <property type="match status" value="1"/>
</dbReference>
<dbReference type="InterPro" id="IPR016024">
    <property type="entry name" value="ARM-type_fold"/>
</dbReference>
<reference evidence="2" key="3">
    <citation type="submission" date="2025-09" db="UniProtKB">
        <authorList>
            <consortium name="Ensembl"/>
        </authorList>
    </citation>
    <scope>IDENTIFICATION</scope>
</reference>
<dbReference type="SMART" id="SM00185">
    <property type="entry name" value="ARM"/>
    <property type="match status" value="6"/>
</dbReference>
<dbReference type="OMA" id="NDMAETF"/>
<dbReference type="GO" id="GO:0035869">
    <property type="term" value="C:ciliary transition zone"/>
    <property type="evidence" value="ECO:0007669"/>
    <property type="project" value="TreeGrafter"/>
</dbReference>
<dbReference type="InParanoid" id="A0A672I0P0"/>
<organism evidence="2 3">
    <name type="scientific">Salarias fasciatus</name>
    <name type="common">Jewelled blenny</name>
    <name type="synonym">Blennius fasciatus</name>
    <dbReference type="NCBI Taxonomy" id="181472"/>
    <lineage>
        <taxon>Eukaryota</taxon>
        <taxon>Metazoa</taxon>
        <taxon>Chordata</taxon>
        <taxon>Craniata</taxon>
        <taxon>Vertebrata</taxon>
        <taxon>Euteleostomi</taxon>
        <taxon>Actinopterygii</taxon>
        <taxon>Neopterygii</taxon>
        <taxon>Teleostei</taxon>
        <taxon>Neoteleostei</taxon>
        <taxon>Acanthomorphata</taxon>
        <taxon>Ovalentaria</taxon>
        <taxon>Blenniimorphae</taxon>
        <taxon>Blenniiformes</taxon>
        <taxon>Blennioidei</taxon>
        <taxon>Blenniidae</taxon>
        <taxon>Salariinae</taxon>
        <taxon>Salarias</taxon>
    </lineage>
</organism>
<dbReference type="Gene3D" id="1.25.10.10">
    <property type="entry name" value="Leucine-rich Repeat Variant"/>
    <property type="match status" value="1"/>
</dbReference>
<keyword evidence="3" id="KW-1185">Reference proteome</keyword>
<dbReference type="GO" id="GO:0005930">
    <property type="term" value="C:axoneme"/>
    <property type="evidence" value="ECO:0007669"/>
    <property type="project" value="TreeGrafter"/>
</dbReference>
<dbReference type="Ensembl" id="ENSSFAT00005036114.1">
    <property type="protein sequence ID" value="ENSSFAP00005034807.1"/>
    <property type="gene ID" value="ENSSFAG00005017656.1"/>
</dbReference>
<protein>
    <submittedName>
        <fullName evidence="2">Kinesin associated protein 3</fullName>
    </submittedName>
</protein>
<dbReference type="PANTHER" id="PTHR15605:SF2">
    <property type="entry name" value="KINESIN-ASSOCIATED PROTEIN 3"/>
    <property type="match status" value="1"/>
</dbReference>
<proteinExistence type="predicted"/>
<dbReference type="GO" id="GO:0016939">
    <property type="term" value="C:kinesin II complex"/>
    <property type="evidence" value="ECO:0007669"/>
    <property type="project" value="TreeGrafter"/>
</dbReference>
<dbReference type="AlphaFoldDB" id="A0A672I0P0"/>
<reference evidence="2" key="1">
    <citation type="submission" date="2019-06" db="EMBL/GenBank/DDBJ databases">
        <authorList>
            <consortium name="Wellcome Sanger Institute Data Sharing"/>
        </authorList>
    </citation>
    <scope>NUCLEOTIDE SEQUENCE [LARGE SCALE GENOMIC DNA]</scope>
</reference>
<dbReference type="PANTHER" id="PTHR15605">
    <property type="entry name" value="KINESIN-ASSOCIATED PROTEINS"/>
    <property type="match status" value="1"/>
</dbReference>
<dbReference type="SMART" id="SM01297">
    <property type="entry name" value="KAP"/>
    <property type="match status" value="1"/>
</dbReference>
<dbReference type="InterPro" id="IPR011989">
    <property type="entry name" value="ARM-like"/>
</dbReference>
<evidence type="ECO:0000313" key="3">
    <source>
        <dbReference type="Proteomes" id="UP000472267"/>
    </source>
</evidence>
<name>A0A672I0P0_SALFA</name>
<accession>A0A672I0P0</accession>
<reference evidence="2" key="2">
    <citation type="submission" date="2025-08" db="UniProtKB">
        <authorList>
            <consortium name="Ensembl"/>
        </authorList>
    </citation>
    <scope>IDENTIFICATION</scope>
</reference>
<dbReference type="InterPro" id="IPR008658">
    <property type="entry name" value="KAP3"/>
</dbReference>
<dbReference type="GO" id="GO:0044782">
    <property type="term" value="P:cilium organization"/>
    <property type="evidence" value="ECO:0007669"/>
    <property type="project" value="TreeGrafter"/>
</dbReference>
<feature type="repeat" description="ARM" evidence="1">
    <location>
        <begin position="580"/>
        <end position="624"/>
    </location>
</feature>
<dbReference type="Proteomes" id="UP000472267">
    <property type="component" value="Chromosome 6"/>
</dbReference>
<dbReference type="PROSITE" id="PS50176">
    <property type="entry name" value="ARM_REPEAT"/>
    <property type="match status" value="1"/>
</dbReference>
<dbReference type="GO" id="GO:0007018">
    <property type="term" value="P:microtubule-based movement"/>
    <property type="evidence" value="ECO:0007669"/>
    <property type="project" value="TreeGrafter"/>
</dbReference>
<dbReference type="GO" id="GO:0019894">
    <property type="term" value="F:kinesin binding"/>
    <property type="evidence" value="ECO:0007669"/>
    <property type="project" value="InterPro"/>
</dbReference>
<sequence length="710" mass="81251">LQADYTRHIKRRVTVNDLDVHPTEKALVVRYEVEASILAGGQMLSKRKEGQQLIRVKNFSPRTDVGALAKKVLEECKLIPPSRLPELEQLLCCLQKRKRSPAEGKVEKKDKRTLKPRQLPEEASITRVDEYVEFLSQDIPEKIRGSALILKLARNPDNLLDLQHNQAALGALARVLREDWKRSAELATTITSIFFCFSRFSAFHGVVNQHKIGALCLSVVEYELERHDAWCMTLHKKNKANEFKPENHSLRRDRDKALRKYQDLLAKQEQLLRVCLRLLLNLAEDTRTELKMRKRNIVGVLVKLLERDNEELLVLVVSFLKKLSIFLENKNDMAEMDTVERLARLLPCKHKALLNLTLRLLLNLSFDSGLRAKMVEAGLLPKLTALLGDESNCQLAMRILYHISTEDRFRDMLVDCVPQLMQMLSKHGEDEAKPELLALCINLAANRTNAQLMCKSKGLKTLMRRALKTKDPLLMKVIRNISQHDGATKLRFIDHVGDLAAEVGSEGEEDWVLECLGTLANLTVPDLDWKLVLEEYHLLPYLKDRLKPGSAEDDLLLEVVLLIGTASTDEACAAMLAESGVIPALIELLNAKQEDHEFVCHIFYIFYQMVSHQATRDVIIRETGAPAYLIDLMHEKNAEIQKVCSSALNIIEENHEEWGRKIQLEKFRFHNTQWLEIMKWRQDLIRHVIRTAMIRDVIHGSVKLLHSGLG</sequence>
<evidence type="ECO:0000313" key="2">
    <source>
        <dbReference type="Ensembl" id="ENSSFAP00005034807.1"/>
    </source>
</evidence>